<dbReference type="HOGENOM" id="CLU_046434_0_0_1"/>
<organism evidence="2 3">
    <name type="scientific">Paxillus involutus ATCC 200175</name>
    <dbReference type="NCBI Taxonomy" id="664439"/>
    <lineage>
        <taxon>Eukaryota</taxon>
        <taxon>Fungi</taxon>
        <taxon>Dikarya</taxon>
        <taxon>Basidiomycota</taxon>
        <taxon>Agaricomycotina</taxon>
        <taxon>Agaricomycetes</taxon>
        <taxon>Agaricomycetidae</taxon>
        <taxon>Boletales</taxon>
        <taxon>Paxilineae</taxon>
        <taxon>Paxillaceae</taxon>
        <taxon>Paxillus</taxon>
    </lineage>
</organism>
<evidence type="ECO:0000313" key="2">
    <source>
        <dbReference type="EMBL" id="KIJ09101.1"/>
    </source>
</evidence>
<dbReference type="AlphaFoldDB" id="A0A0C9TPJ3"/>
<sequence>MTTSRRRAADTNPSPTPQRAATPPPSSSQTHRATLRTAEEVKQKMLSQETKGFYAGKERLTALSEYYGGGPRNGDVLVIKGIDIDVEFIVRGVFQISRNDFYFTADANFDPANVFHGKFADVKLSCRLSAARSEEFKWAAEDYSTAIDNIRSFEKMIGKETGSEVTSIIQETLGKPSIKLTHSLFQKKTDPDNEAEAAGEAASNAEAASTDTLEDLGPDFSMERWPVADRCKAELQNLLSTHDIQPLPAYDKSHALIPPHQYESKLKGALVEVYIAFYHHHIKKSRRRVFNASLRELLVVRPPSAMPASPFKRARLSDGPVTAVTGKGKQCA</sequence>
<feature type="compositionally biased region" description="Low complexity" evidence="1">
    <location>
        <begin position="198"/>
        <end position="209"/>
    </location>
</feature>
<dbReference type="Proteomes" id="UP000053647">
    <property type="component" value="Unassembled WGS sequence"/>
</dbReference>
<feature type="region of interest" description="Disordered" evidence="1">
    <location>
        <begin position="189"/>
        <end position="210"/>
    </location>
</feature>
<feature type="region of interest" description="Disordered" evidence="1">
    <location>
        <begin position="1"/>
        <end position="33"/>
    </location>
</feature>
<evidence type="ECO:0000313" key="3">
    <source>
        <dbReference type="Proteomes" id="UP000053647"/>
    </source>
</evidence>
<dbReference type="OrthoDB" id="2690753at2759"/>
<proteinExistence type="predicted"/>
<evidence type="ECO:0000256" key="1">
    <source>
        <dbReference type="SAM" id="MobiDB-lite"/>
    </source>
</evidence>
<keyword evidence="3" id="KW-1185">Reference proteome</keyword>
<protein>
    <submittedName>
        <fullName evidence="2">Uncharacterized protein</fullName>
    </submittedName>
</protein>
<reference evidence="3" key="2">
    <citation type="submission" date="2015-01" db="EMBL/GenBank/DDBJ databases">
        <title>Evolutionary Origins and Diversification of the Mycorrhizal Mutualists.</title>
        <authorList>
            <consortium name="DOE Joint Genome Institute"/>
            <consortium name="Mycorrhizal Genomics Consortium"/>
            <person name="Kohler A."/>
            <person name="Kuo A."/>
            <person name="Nagy L.G."/>
            <person name="Floudas D."/>
            <person name="Copeland A."/>
            <person name="Barry K.W."/>
            <person name="Cichocki N."/>
            <person name="Veneault-Fourrey C."/>
            <person name="LaButti K."/>
            <person name="Lindquist E.A."/>
            <person name="Lipzen A."/>
            <person name="Lundell T."/>
            <person name="Morin E."/>
            <person name="Murat C."/>
            <person name="Riley R."/>
            <person name="Ohm R."/>
            <person name="Sun H."/>
            <person name="Tunlid A."/>
            <person name="Henrissat B."/>
            <person name="Grigoriev I.V."/>
            <person name="Hibbett D.S."/>
            <person name="Martin F."/>
        </authorList>
    </citation>
    <scope>NUCLEOTIDE SEQUENCE [LARGE SCALE GENOMIC DNA]</scope>
    <source>
        <strain evidence="3">ATCC 200175</strain>
    </source>
</reference>
<name>A0A0C9TPJ3_PAXIN</name>
<accession>A0A0C9TPJ3</accession>
<reference evidence="2 3" key="1">
    <citation type="submission" date="2014-06" db="EMBL/GenBank/DDBJ databases">
        <authorList>
            <consortium name="DOE Joint Genome Institute"/>
            <person name="Kuo A."/>
            <person name="Kohler A."/>
            <person name="Nagy L.G."/>
            <person name="Floudas D."/>
            <person name="Copeland A."/>
            <person name="Barry K.W."/>
            <person name="Cichocki N."/>
            <person name="Veneault-Fourrey C."/>
            <person name="LaButti K."/>
            <person name="Lindquist E.A."/>
            <person name="Lipzen A."/>
            <person name="Lundell T."/>
            <person name="Morin E."/>
            <person name="Murat C."/>
            <person name="Sun H."/>
            <person name="Tunlid A."/>
            <person name="Henrissat B."/>
            <person name="Grigoriev I.V."/>
            <person name="Hibbett D.S."/>
            <person name="Martin F."/>
            <person name="Nordberg H.P."/>
            <person name="Cantor M.N."/>
            <person name="Hua S.X."/>
        </authorList>
    </citation>
    <scope>NUCLEOTIDE SEQUENCE [LARGE SCALE GENOMIC DNA]</scope>
    <source>
        <strain evidence="2 3">ATCC 200175</strain>
    </source>
</reference>
<dbReference type="EMBL" id="KN819506">
    <property type="protein sequence ID" value="KIJ09101.1"/>
    <property type="molecule type" value="Genomic_DNA"/>
</dbReference>
<gene>
    <name evidence="2" type="ORF">PAXINDRAFT_17803</name>
</gene>